<dbReference type="Gene3D" id="3.10.50.40">
    <property type="match status" value="1"/>
</dbReference>
<dbReference type="InterPro" id="IPR001179">
    <property type="entry name" value="PPIase_FKBP_dom"/>
</dbReference>
<feature type="transmembrane region" description="Helical" evidence="7">
    <location>
        <begin position="382"/>
        <end position="405"/>
    </location>
</feature>
<keyword evidence="4 5" id="KW-0413">Isomerase</keyword>
<evidence type="ECO:0000256" key="7">
    <source>
        <dbReference type="SAM" id="Phobius"/>
    </source>
</evidence>
<evidence type="ECO:0000256" key="2">
    <source>
        <dbReference type="ARBA" id="ARBA00013194"/>
    </source>
</evidence>
<organism evidence="9">
    <name type="scientific">Rhodosorus marinus</name>
    <dbReference type="NCBI Taxonomy" id="101924"/>
    <lineage>
        <taxon>Eukaryota</taxon>
        <taxon>Rhodophyta</taxon>
        <taxon>Stylonematophyceae</taxon>
        <taxon>Stylonematales</taxon>
        <taxon>Stylonemataceae</taxon>
        <taxon>Rhodosorus</taxon>
    </lineage>
</organism>
<dbReference type="PANTHER" id="PTHR10516">
    <property type="entry name" value="PEPTIDYL-PROLYL CIS-TRANS ISOMERASE"/>
    <property type="match status" value="1"/>
</dbReference>
<keyword evidence="3 5" id="KW-0697">Rotamase</keyword>
<reference evidence="9" key="1">
    <citation type="submission" date="2021-01" db="EMBL/GenBank/DDBJ databases">
        <authorList>
            <person name="Corre E."/>
            <person name="Pelletier E."/>
            <person name="Niang G."/>
            <person name="Scheremetjew M."/>
            <person name="Finn R."/>
            <person name="Kale V."/>
            <person name="Holt S."/>
            <person name="Cochrane G."/>
            <person name="Meng A."/>
            <person name="Brown T."/>
            <person name="Cohen L."/>
        </authorList>
    </citation>
    <scope>NUCLEOTIDE SEQUENCE</scope>
    <source>
        <strain evidence="9">CCMP 769</strain>
    </source>
</reference>
<protein>
    <recommendedName>
        <fullName evidence="2 5">peptidylprolyl isomerase</fullName>
        <ecNumber evidence="2 5">5.2.1.8</ecNumber>
    </recommendedName>
</protein>
<feature type="compositionally biased region" description="Basic residues" evidence="6">
    <location>
        <begin position="28"/>
        <end position="42"/>
    </location>
</feature>
<evidence type="ECO:0000256" key="3">
    <source>
        <dbReference type="ARBA" id="ARBA00023110"/>
    </source>
</evidence>
<dbReference type="EC" id="5.2.1.8" evidence="2 5"/>
<gene>
    <name evidence="9" type="ORF">RMAR00112_LOCUS6477</name>
</gene>
<dbReference type="InterPro" id="IPR046357">
    <property type="entry name" value="PPIase_dom_sf"/>
</dbReference>
<keyword evidence="7" id="KW-1133">Transmembrane helix</keyword>
<evidence type="ECO:0000256" key="5">
    <source>
        <dbReference type="PROSITE-ProRule" id="PRU00277"/>
    </source>
</evidence>
<comment type="catalytic activity">
    <reaction evidence="1 5">
        <text>[protein]-peptidylproline (omega=180) = [protein]-peptidylproline (omega=0)</text>
        <dbReference type="Rhea" id="RHEA:16237"/>
        <dbReference type="Rhea" id="RHEA-COMP:10747"/>
        <dbReference type="Rhea" id="RHEA-COMP:10748"/>
        <dbReference type="ChEBI" id="CHEBI:83833"/>
        <dbReference type="ChEBI" id="CHEBI:83834"/>
        <dbReference type="EC" id="5.2.1.8"/>
    </reaction>
</comment>
<dbReference type="AlphaFoldDB" id="A0A7S3E8U4"/>
<evidence type="ECO:0000313" key="9">
    <source>
        <dbReference type="EMBL" id="CAE0038518.1"/>
    </source>
</evidence>
<dbReference type="GO" id="GO:0003755">
    <property type="term" value="F:peptidyl-prolyl cis-trans isomerase activity"/>
    <property type="evidence" value="ECO:0007669"/>
    <property type="project" value="UniProtKB-KW"/>
</dbReference>
<dbReference type="PROSITE" id="PS50059">
    <property type="entry name" value="FKBP_PPIASE"/>
    <property type="match status" value="1"/>
</dbReference>
<evidence type="ECO:0000256" key="6">
    <source>
        <dbReference type="SAM" id="MobiDB-lite"/>
    </source>
</evidence>
<proteinExistence type="predicted"/>
<keyword evidence="7" id="KW-0472">Membrane</keyword>
<feature type="domain" description="PPIase FKBP-type" evidence="8">
    <location>
        <begin position="231"/>
        <end position="320"/>
    </location>
</feature>
<feature type="region of interest" description="Disordered" evidence="6">
    <location>
        <begin position="28"/>
        <end position="93"/>
    </location>
</feature>
<evidence type="ECO:0000256" key="1">
    <source>
        <dbReference type="ARBA" id="ARBA00000971"/>
    </source>
</evidence>
<dbReference type="SUPFAM" id="SSF54534">
    <property type="entry name" value="FKBP-like"/>
    <property type="match status" value="1"/>
</dbReference>
<name>A0A7S3E8U4_9RHOD</name>
<dbReference type="EMBL" id="HBHW01008564">
    <property type="protein sequence ID" value="CAE0038518.1"/>
    <property type="molecule type" value="Transcribed_RNA"/>
</dbReference>
<dbReference type="Pfam" id="PF00254">
    <property type="entry name" value="FKBP_C"/>
    <property type="match status" value="1"/>
</dbReference>
<dbReference type="PANTHER" id="PTHR10516:SF443">
    <property type="entry name" value="FK506-BINDING PROTEIN 59-RELATED"/>
    <property type="match status" value="1"/>
</dbReference>
<dbReference type="FunFam" id="3.10.50.40:FF:000006">
    <property type="entry name" value="Peptidyl-prolyl cis-trans isomerase"/>
    <property type="match status" value="1"/>
</dbReference>
<keyword evidence="7" id="KW-0812">Transmembrane</keyword>
<accession>A0A7S3E8U4</accession>
<evidence type="ECO:0000256" key="4">
    <source>
        <dbReference type="ARBA" id="ARBA00023235"/>
    </source>
</evidence>
<dbReference type="InterPro" id="IPR050689">
    <property type="entry name" value="FKBP-type_PPIase"/>
</dbReference>
<evidence type="ECO:0000259" key="8">
    <source>
        <dbReference type="PROSITE" id="PS50059"/>
    </source>
</evidence>
<sequence>MVGFVGGSGGLVGIEDRTAAVCIRRGRGVVQAKKRKPGKGGKKRADPVGSPGKGENVPSAIVEAGELELPVPAEPVAEKKTKSPAEKKSAPKKEKAAAAAIVEGEAEVEMPVADVLPIKVSGSAAETEEPVVAEIGDLSVPLKEEFKLQKKTAEDLLAEGIQDEVTSGIRFADVTKGIVDDADPFKIEEQQSKEMEDEQIDQEGELIDITADGSVTKTILVPGSGARLEPGSKVKVHYTGTFVADGKKFDSSYDRNEPFEFEIGAGKVIRGWDAALPTMRLGEKCTLEVQPSYAYGRRGVPPVIPPNAALQFEVEVIEAERYREPESFADDNPDVARTPDEIAIAYEEKLKKNQMDNENKGFFDRFYFISPFQSQTGERPPWWLNPNITFVIVFAVVAFAFYLVYANGGIHQGYVDEPIDVNPFNK</sequence>
<feature type="compositionally biased region" description="Basic and acidic residues" evidence="6">
    <location>
        <begin position="76"/>
        <end position="93"/>
    </location>
</feature>